<evidence type="ECO:0008006" key="4">
    <source>
        <dbReference type="Google" id="ProtNLM"/>
    </source>
</evidence>
<dbReference type="EMBL" id="JBBAXC010000029">
    <property type="protein sequence ID" value="MEI5909534.1"/>
    <property type="molecule type" value="Genomic_DNA"/>
</dbReference>
<evidence type="ECO:0000313" key="3">
    <source>
        <dbReference type="Proteomes" id="UP001312865"/>
    </source>
</evidence>
<name>A0ABU8HJI2_9BACI</name>
<evidence type="ECO:0000313" key="2">
    <source>
        <dbReference type="EMBL" id="MEI5909534.1"/>
    </source>
</evidence>
<sequence length="129" mass="15470">MNSQITFSSYEELEQLLKEKFYKKAKFIGFSDEEIQLSIIYKKKAKELWEKHNCQQIIEQNGSITIESWMDEEGNRRTKRGRPRKDKSEKLNFPLHVRLDEESFRKLNDYAKEHDVNASKAIRMILKDL</sequence>
<gene>
    <name evidence="2" type="ORF">WAK64_21140</name>
</gene>
<proteinExistence type="predicted"/>
<feature type="region of interest" description="Disordered" evidence="1">
    <location>
        <begin position="69"/>
        <end position="88"/>
    </location>
</feature>
<protein>
    <recommendedName>
        <fullName evidence="4">CopG family transcriptional regulator</fullName>
    </recommendedName>
</protein>
<keyword evidence="3" id="KW-1185">Reference proteome</keyword>
<evidence type="ECO:0000256" key="1">
    <source>
        <dbReference type="SAM" id="MobiDB-lite"/>
    </source>
</evidence>
<dbReference type="RefSeq" id="WP_336588976.1">
    <property type="nucleotide sequence ID" value="NZ_JBBAXC010000029.1"/>
</dbReference>
<accession>A0ABU8HJI2</accession>
<reference evidence="2 3" key="1">
    <citation type="journal article" date="2018" name="J. Microbiol.">
        <title>Bacillus spongiae sp. nov., isolated from sponge of Jeju Island.</title>
        <authorList>
            <person name="Lee G.E."/>
            <person name="Im W.T."/>
            <person name="Park J.S."/>
        </authorList>
    </citation>
    <scope>NUCLEOTIDE SEQUENCE [LARGE SCALE GENOMIC DNA]</scope>
    <source>
        <strain evidence="2 3">135PIL107-10</strain>
    </source>
</reference>
<dbReference type="Proteomes" id="UP001312865">
    <property type="component" value="Unassembled WGS sequence"/>
</dbReference>
<organism evidence="2 3">
    <name type="scientific">Bacillus spongiae</name>
    <dbReference type="NCBI Taxonomy" id="2683610"/>
    <lineage>
        <taxon>Bacteria</taxon>
        <taxon>Bacillati</taxon>
        <taxon>Bacillota</taxon>
        <taxon>Bacilli</taxon>
        <taxon>Bacillales</taxon>
        <taxon>Bacillaceae</taxon>
        <taxon>Bacillus</taxon>
    </lineage>
</organism>
<comment type="caution">
    <text evidence="2">The sequence shown here is derived from an EMBL/GenBank/DDBJ whole genome shotgun (WGS) entry which is preliminary data.</text>
</comment>